<reference evidence="1" key="2">
    <citation type="journal article" date="2020" name="Nat. Commun.">
        <title>Large-scale genome sequencing of mycorrhizal fungi provides insights into the early evolution of symbiotic traits.</title>
        <authorList>
            <person name="Miyauchi S."/>
            <person name="Kiss E."/>
            <person name="Kuo A."/>
            <person name="Drula E."/>
            <person name="Kohler A."/>
            <person name="Sanchez-Garcia M."/>
            <person name="Morin E."/>
            <person name="Andreopoulos B."/>
            <person name="Barry K.W."/>
            <person name="Bonito G."/>
            <person name="Buee M."/>
            <person name="Carver A."/>
            <person name="Chen C."/>
            <person name="Cichocki N."/>
            <person name="Clum A."/>
            <person name="Culley D."/>
            <person name="Crous P.W."/>
            <person name="Fauchery L."/>
            <person name="Girlanda M."/>
            <person name="Hayes R.D."/>
            <person name="Keri Z."/>
            <person name="LaButti K."/>
            <person name="Lipzen A."/>
            <person name="Lombard V."/>
            <person name="Magnuson J."/>
            <person name="Maillard F."/>
            <person name="Murat C."/>
            <person name="Nolan M."/>
            <person name="Ohm R.A."/>
            <person name="Pangilinan J."/>
            <person name="Pereira M.F."/>
            <person name="Perotto S."/>
            <person name="Peter M."/>
            <person name="Pfister S."/>
            <person name="Riley R."/>
            <person name="Sitrit Y."/>
            <person name="Stielow J.B."/>
            <person name="Szollosi G."/>
            <person name="Zifcakova L."/>
            <person name="Stursova M."/>
            <person name="Spatafora J.W."/>
            <person name="Tedersoo L."/>
            <person name="Vaario L.M."/>
            <person name="Yamada A."/>
            <person name="Yan M."/>
            <person name="Wang P."/>
            <person name="Xu J."/>
            <person name="Bruns T."/>
            <person name="Baldrian P."/>
            <person name="Vilgalys R."/>
            <person name="Dunand C."/>
            <person name="Henrissat B."/>
            <person name="Grigoriev I.V."/>
            <person name="Hibbett D."/>
            <person name="Nagy L.G."/>
            <person name="Martin F.M."/>
        </authorList>
    </citation>
    <scope>NUCLEOTIDE SEQUENCE</scope>
    <source>
        <strain evidence="1">P2</strain>
    </source>
</reference>
<protein>
    <submittedName>
        <fullName evidence="1">Carbohydrate kinase</fullName>
    </submittedName>
</protein>
<gene>
    <name evidence="1" type="ORF">BDM02DRAFT_3111423</name>
</gene>
<name>A0ACB6ZMU4_THEGA</name>
<sequence>MTAKLIIVMGVSGTGKSTLAKSLADRLGFPFVDGDDHHPKGNIEKMSRGEALNDQDRLPWLGHLREIGIRKLKEEFHRNSNQSGGTTAAEEEDVGVVLACSSLKGLYRQILRGKLKVERAPEIRPEEIVYELREADQEIPPSSLPSTYFIWIKGDKETLRDRMLKRQGHFFKATMLDGQFEVLEPPEGEPGVVVVPLEPSTEEQTDITLEGLRTIARAEPATTRKS</sequence>
<accession>A0ACB6ZMU4</accession>
<proteinExistence type="predicted"/>
<comment type="caution">
    <text evidence="1">The sequence shown here is derived from an EMBL/GenBank/DDBJ whole genome shotgun (WGS) entry which is preliminary data.</text>
</comment>
<dbReference type="Proteomes" id="UP000886501">
    <property type="component" value="Unassembled WGS sequence"/>
</dbReference>
<organism evidence="1 2">
    <name type="scientific">Thelephora ganbajun</name>
    <name type="common">Ganba fungus</name>
    <dbReference type="NCBI Taxonomy" id="370292"/>
    <lineage>
        <taxon>Eukaryota</taxon>
        <taxon>Fungi</taxon>
        <taxon>Dikarya</taxon>
        <taxon>Basidiomycota</taxon>
        <taxon>Agaricomycotina</taxon>
        <taxon>Agaricomycetes</taxon>
        <taxon>Thelephorales</taxon>
        <taxon>Thelephoraceae</taxon>
        <taxon>Thelephora</taxon>
    </lineage>
</organism>
<reference evidence="1" key="1">
    <citation type="submission" date="2019-10" db="EMBL/GenBank/DDBJ databases">
        <authorList>
            <consortium name="DOE Joint Genome Institute"/>
            <person name="Kuo A."/>
            <person name="Miyauchi S."/>
            <person name="Kiss E."/>
            <person name="Drula E."/>
            <person name="Kohler A."/>
            <person name="Sanchez-Garcia M."/>
            <person name="Andreopoulos B."/>
            <person name="Barry K.W."/>
            <person name="Bonito G."/>
            <person name="Buee M."/>
            <person name="Carver A."/>
            <person name="Chen C."/>
            <person name="Cichocki N."/>
            <person name="Clum A."/>
            <person name="Culley D."/>
            <person name="Crous P.W."/>
            <person name="Fauchery L."/>
            <person name="Girlanda M."/>
            <person name="Hayes R."/>
            <person name="Keri Z."/>
            <person name="Labutti K."/>
            <person name="Lipzen A."/>
            <person name="Lombard V."/>
            <person name="Magnuson J."/>
            <person name="Maillard F."/>
            <person name="Morin E."/>
            <person name="Murat C."/>
            <person name="Nolan M."/>
            <person name="Ohm R."/>
            <person name="Pangilinan J."/>
            <person name="Pereira M."/>
            <person name="Perotto S."/>
            <person name="Peter M."/>
            <person name="Riley R."/>
            <person name="Sitrit Y."/>
            <person name="Stielow B."/>
            <person name="Szollosi G."/>
            <person name="Zifcakova L."/>
            <person name="Stursova M."/>
            <person name="Spatafora J.W."/>
            <person name="Tedersoo L."/>
            <person name="Vaario L.-M."/>
            <person name="Yamada A."/>
            <person name="Yan M."/>
            <person name="Wang P."/>
            <person name="Xu J."/>
            <person name="Bruns T."/>
            <person name="Baldrian P."/>
            <person name="Vilgalys R."/>
            <person name="Henrissat B."/>
            <person name="Grigoriev I.V."/>
            <person name="Hibbett D."/>
            <person name="Nagy L.G."/>
            <person name="Martin F.M."/>
        </authorList>
    </citation>
    <scope>NUCLEOTIDE SEQUENCE</scope>
    <source>
        <strain evidence="1">P2</strain>
    </source>
</reference>
<dbReference type="EMBL" id="MU117980">
    <property type="protein sequence ID" value="KAF9650864.1"/>
    <property type="molecule type" value="Genomic_DNA"/>
</dbReference>
<evidence type="ECO:0000313" key="2">
    <source>
        <dbReference type="Proteomes" id="UP000886501"/>
    </source>
</evidence>
<evidence type="ECO:0000313" key="1">
    <source>
        <dbReference type="EMBL" id="KAF9650864.1"/>
    </source>
</evidence>
<keyword evidence="2" id="KW-1185">Reference proteome</keyword>
<keyword evidence="1" id="KW-0418">Kinase</keyword>
<keyword evidence="1" id="KW-0808">Transferase</keyword>